<organism evidence="1 2">
    <name type="scientific">Stylosanthes scabra</name>
    <dbReference type="NCBI Taxonomy" id="79078"/>
    <lineage>
        <taxon>Eukaryota</taxon>
        <taxon>Viridiplantae</taxon>
        <taxon>Streptophyta</taxon>
        <taxon>Embryophyta</taxon>
        <taxon>Tracheophyta</taxon>
        <taxon>Spermatophyta</taxon>
        <taxon>Magnoliopsida</taxon>
        <taxon>eudicotyledons</taxon>
        <taxon>Gunneridae</taxon>
        <taxon>Pentapetalae</taxon>
        <taxon>rosids</taxon>
        <taxon>fabids</taxon>
        <taxon>Fabales</taxon>
        <taxon>Fabaceae</taxon>
        <taxon>Papilionoideae</taxon>
        <taxon>50 kb inversion clade</taxon>
        <taxon>dalbergioids sensu lato</taxon>
        <taxon>Dalbergieae</taxon>
        <taxon>Pterocarpus clade</taxon>
        <taxon>Stylosanthes</taxon>
    </lineage>
</organism>
<evidence type="ECO:0000313" key="1">
    <source>
        <dbReference type="EMBL" id="MED6118478.1"/>
    </source>
</evidence>
<protein>
    <submittedName>
        <fullName evidence="1">Uncharacterized protein</fullName>
    </submittedName>
</protein>
<evidence type="ECO:0000313" key="2">
    <source>
        <dbReference type="Proteomes" id="UP001341840"/>
    </source>
</evidence>
<proteinExistence type="predicted"/>
<comment type="caution">
    <text evidence="1">The sequence shown here is derived from an EMBL/GenBank/DDBJ whole genome shotgun (WGS) entry which is preliminary data.</text>
</comment>
<keyword evidence="2" id="KW-1185">Reference proteome</keyword>
<gene>
    <name evidence="1" type="ORF">PIB30_002726</name>
</gene>
<accession>A0ABU6R2Z8</accession>
<name>A0ABU6R2Z8_9FABA</name>
<sequence>MADTVAAVKFLHDHRHSWKEQPLLIKLRGRGGRRDRARKTQSIGNVLSPLRHRHRRTDPKLLPWPEVGCDPCGTRRWDYIFYEGNKVAQIQAKILNLSGRWPIKLANEKPQKGTSATQILLLGHKKNGKIRKYNID</sequence>
<reference evidence="1 2" key="1">
    <citation type="journal article" date="2023" name="Plants (Basel)">
        <title>Bridging the Gap: Combining Genomics and Transcriptomics Approaches to Understand Stylosanthes scabra, an Orphan Legume from the Brazilian Caatinga.</title>
        <authorList>
            <person name="Ferreira-Neto J.R.C."/>
            <person name="da Silva M.D."/>
            <person name="Binneck E."/>
            <person name="de Melo N.F."/>
            <person name="da Silva R.H."/>
            <person name="de Melo A.L.T.M."/>
            <person name="Pandolfi V."/>
            <person name="Bustamante F.O."/>
            <person name="Brasileiro-Vidal A.C."/>
            <person name="Benko-Iseppon A.M."/>
        </authorList>
    </citation>
    <scope>NUCLEOTIDE SEQUENCE [LARGE SCALE GENOMIC DNA]</scope>
    <source>
        <tissue evidence="1">Leaves</tissue>
    </source>
</reference>
<dbReference type="EMBL" id="JASCZI010030213">
    <property type="protein sequence ID" value="MED6118478.1"/>
    <property type="molecule type" value="Genomic_DNA"/>
</dbReference>
<dbReference type="Proteomes" id="UP001341840">
    <property type="component" value="Unassembled WGS sequence"/>
</dbReference>